<dbReference type="Gene3D" id="3.40.50.2000">
    <property type="entry name" value="Glycogen Phosphorylase B"/>
    <property type="match status" value="2"/>
</dbReference>
<protein>
    <submittedName>
        <fullName evidence="2">Glycosyltransferase involved in cell wall biosynthesis</fullName>
    </submittedName>
</protein>
<sequence length="416" mass="46790">MVLHLSTFHLEGGAGVAATRLHRALVKAGIESEMLVPSSLLEEDNVTSLAENKWDSRVAWGRFVAERLYFLPQEKDKSIRFAFSPAEVGADVSQHPLVERANIIHLHWINFGFLSINSLSKLFSLGKPVVWTLHDMWTFTGGCHYSRGCNHYLNHCCYCPFLAKPDQYDISFSQFEFKKDLYDQTRLALISPSLWLDKTVKTAALTKHLHSLNIPNCIDTAIFKPLNTAEIRAKLQLPANKRFILFVGANTQDPRKGFNFFREAMALLRKDFDDLEVLILGKARAIAFDEFPVPVHYLGKITRTEDLINAYNAVDLIVVPSLEDNLPNTIMEAMACAIPAVGFATGGIPEMIDHQVNGYVSENRSAASLAEGISWIIQNNSNGDLSSNAREKVLNTYSEHIIAEKYRILYQSMLNE</sequence>
<organism evidence="2 3">
    <name type="scientific">Dyadobacter arcticus</name>
    <dbReference type="NCBI Taxonomy" id="1078754"/>
    <lineage>
        <taxon>Bacteria</taxon>
        <taxon>Pseudomonadati</taxon>
        <taxon>Bacteroidota</taxon>
        <taxon>Cytophagia</taxon>
        <taxon>Cytophagales</taxon>
        <taxon>Spirosomataceae</taxon>
        <taxon>Dyadobacter</taxon>
    </lineage>
</organism>
<proteinExistence type="predicted"/>
<dbReference type="RefSeq" id="WP_167267598.1">
    <property type="nucleotide sequence ID" value="NZ_JAASQJ010000001.1"/>
</dbReference>
<dbReference type="Pfam" id="PF13439">
    <property type="entry name" value="Glyco_transf_4"/>
    <property type="match status" value="1"/>
</dbReference>
<evidence type="ECO:0000313" key="2">
    <source>
        <dbReference type="EMBL" id="NIJ51749.1"/>
    </source>
</evidence>
<feature type="domain" description="Glycosyltransferase subfamily 4-like N-terminal" evidence="1">
    <location>
        <begin position="12"/>
        <end position="147"/>
    </location>
</feature>
<evidence type="ECO:0000259" key="1">
    <source>
        <dbReference type="Pfam" id="PF13439"/>
    </source>
</evidence>
<dbReference type="InterPro" id="IPR028098">
    <property type="entry name" value="Glyco_trans_4-like_N"/>
</dbReference>
<evidence type="ECO:0000313" key="3">
    <source>
        <dbReference type="Proteomes" id="UP001179181"/>
    </source>
</evidence>
<reference evidence="2 3" key="1">
    <citation type="submission" date="2020-03" db="EMBL/GenBank/DDBJ databases">
        <title>Genomic Encyclopedia of Type Strains, Phase IV (KMG-IV): sequencing the most valuable type-strain genomes for metagenomic binning, comparative biology and taxonomic classification.</title>
        <authorList>
            <person name="Goeker M."/>
        </authorList>
    </citation>
    <scope>NUCLEOTIDE SEQUENCE [LARGE SCALE GENOMIC DNA]</scope>
    <source>
        <strain evidence="2 3">DSM 102865</strain>
    </source>
</reference>
<dbReference type="SUPFAM" id="SSF53756">
    <property type="entry name" value="UDP-Glycosyltransferase/glycogen phosphorylase"/>
    <property type="match status" value="1"/>
</dbReference>
<name>A0ABX0UI69_9BACT</name>
<accession>A0ABX0UI69</accession>
<dbReference type="Pfam" id="PF13692">
    <property type="entry name" value="Glyco_trans_1_4"/>
    <property type="match status" value="1"/>
</dbReference>
<dbReference type="Proteomes" id="UP001179181">
    <property type="component" value="Unassembled WGS sequence"/>
</dbReference>
<gene>
    <name evidence="2" type="ORF">FHS68_000905</name>
</gene>
<dbReference type="EMBL" id="JAASQJ010000001">
    <property type="protein sequence ID" value="NIJ51749.1"/>
    <property type="molecule type" value="Genomic_DNA"/>
</dbReference>
<keyword evidence="3" id="KW-1185">Reference proteome</keyword>
<comment type="caution">
    <text evidence="2">The sequence shown here is derived from an EMBL/GenBank/DDBJ whole genome shotgun (WGS) entry which is preliminary data.</text>
</comment>
<dbReference type="CDD" id="cd03825">
    <property type="entry name" value="GT4_WcaC-like"/>
    <property type="match status" value="1"/>
</dbReference>
<dbReference type="PANTHER" id="PTHR12526">
    <property type="entry name" value="GLYCOSYLTRANSFERASE"/>
    <property type="match status" value="1"/>
</dbReference>
<dbReference type="PANTHER" id="PTHR12526:SF637">
    <property type="entry name" value="GLYCOSYLTRANSFERASE EPSF-RELATED"/>
    <property type="match status" value="1"/>
</dbReference>